<evidence type="ECO:0000256" key="1">
    <source>
        <dbReference type="ARBA" id="ARBA00022729"/>
    </source>
</evidence>
<evidence type="ECO:0000259" key="5">
    <source>
        <dbReference type="Pfam" id="PF09223"/>
    </source>
</evidence>
<keyword evidence="2" id="KW-0862">Zinc</keyword>
<dbReference type="RefSeq" id="WP_159444417.1">
    <property type="nucleotide sequence ID" value="NZ_FWXK01000002.1"/>
</dbReference>
<evidence type="ECO:0000256" key="2">
    <source>
        <dbReference type="ARBA" id="ARBA00022833"/>
    </source>
</evidence>
<evidence type="ECO:0000313" key="6">
    <source>
        <dbReference type="EMBL" id="SMC33090.1"/>
    </source>
</evidence>
<feature type="signal peptide" evidence="4">
    <location>
        <begin position="1"/>
        <end position="23"/>
    </location>
</feature>
<accession>A0A1W1YA30</accession>
<dbReference type="Proteomes" id="UP000243884">
    <property type="component" value="Unassembled WGS sequence"/>
</dbReference>
<dbReference type="Gene3D" id="2.40.128.20">
    <property type="match status" value="1"/>
</dbReference>
<dbReference type="InterPro" id="IPR012674">
    <property type="entry name" value="Calycin"/>
</dbReference>
<dbReference type="SUPFAM" id="SSF50814">
    <property type="entry name" value="Lipocalins"/>
    <property type="match status" value="1"/>
</dbReference>
<evidence type="ECO:0000256" key="4">
    <source>
        <dbReference type="SAM" id="SignalP"/>
    </source>
</evidence>
<feature type="domain" description="ZinT" evidence="5">
    <location>
        <begin position="119"/>
        <end position="301"/>
    </location>
</feature>
<dbReference type="STRING" id="371602.SAMN04487984_0508"/>
<feature type="chain" id="PRO_5039641969" evidence="4">
    <location>
        <begin position="24"/>
        <end position="301"/>
    </location>
</feature>
<dbReference type="InterPro" id="IPR015304">
    <property type="entry name" value="ZinT_dom"/>
</dbReference>
<evidence type="ECO:0000256" key="3">
    <source>
        <dbReference type="SAM" id="MobiDB-lite"/>
    </source>
</evidence>
<keyword evidence="1 4" id="KW-0732">Signal</keyword>
<proteinExistence type="predicted"/>
<dbReference type="Pfam" id="PF09223">
    <property type="entry name" value="ZinT"/>
    <property type="match status" value="1"/>
</dbReference>
<name>A0A1W1YA30_9LACT</name>
<feature type="compositionally biased region" description="Basic and acidic residues" evidence="3">
    <location>
        <begin position="37"/>
        <end position="58"/>
    </location>
</feature>
<evidence type="ECO:0000313" key="7">
    <source>
        <dbReference type="Proteomes" id="UP000243884"/>
    </source>
</evidence>
<feature type="region of interest" description="Disordered" evidence="3">
    <location>
        <begin position="21"/>
        <end position="58"/>
    </location>
</feature>
<dbReference type="PROSITE" id="PS51257">
    <property type="entry name" value="PROKAR_LIPOPROTEIN"/>
    <property type="match status" value="1"/>
</dbReference>
<protein>
    <submittedName>
        <fullName evidence="6">ZinT (YodA) lipocalin-like zinc-recruitment</fullName>
    </submittedName>
</protein>
<dbReference type="Gene3D" id="3.10.50.90">
    <property type="match status" value="1"/>
</dbReference>
<dbReference type="AlphaFoldDB" id="A0A1W1YA30"/>
<dbReference type="OrthoDB" id="9810636at2"/>
<gene>
    <name evidence="6" type="ORF">SAMN04487984_0508</name>
</gene>
<reference evidence="7" key="1">
    <citation type="submission" date="2017-04" db="EMBL/GenBank/DDBJ databases">
        <authorList>
            <person name="Varghese N."/>
            <person name="Submissions S."/>
        </authorList>
    </citation>
    <scope>NUCLEOTIDE SEQUENCE [LARGE SCALE GENOMIC DNA]</scope>
    <source>
        <strain evidence="7">DSM 21500</strain>
    </source>
</reference>
<sequence length="301" mass="34727">MKKLLLFSLSSVLLLGACGQMTNDDKDNQHNTTTEQAKNDHHKENHESDGHNHQNHNHEDHDIEVTVDTVVDKEDDHYIVAHGDHYHEVPISNVSKDDRQKIDENLKAHPNLKKEHEKKQEIQAGNFEDAEVSDRELSDWEGDWQSVYPYLEDGTLDPVMEMKALESDGKKDADEYKDYYETGYKTDVKSIKIHGDEITFIKNDGSEVMGKYKADGYEVLHYEAGNKGVRQKFTKVGGDDEAYQSVQFSDHNIGPTDDVMHFHLYFSNDSHDELLKGIDNWPTYYPQSWNGDQILEDQLHH</sequence>
<organism evidence="6 7">
    <name type="scientific">Aerococcus suis</name>
    <dbReference type="NCBI Taxonomy" id="371602"/>
    <lineage>
        <taxon>Bacteria</taxon>
        <taxon>Bacillati</taxon>
        <taxon>Bacillota</taxon>
        <taxon>Bacilli</taxon>
        <taxon>Lactobacillales</taxon>
        <taxon>Aerococcaceae</taxon>
        <taxon>Aerococcus</taxon>
    </lineage>
</organism>
<dbReference type="EMBL" id="FWXK01000002">
    <property type="protein sequence ID" value="SMC33090.1"/>
    <property type="molecule type" value="Genomic_DNA"/>
</dbReference>
<dbReference type="GO" id="GO:0008270">
    <property type="term" value="F:zinc ion binding"/>
    <property type="evidence" value="ECO:0007669"/>
    <property type="project" value="InterPro"/>
</dbReference>
<keyword evidence="7" id="KW-1185">Reference proteome</keyword>